<dbReference type="SUPFAM" id="SSF69065">
    <property type="entry name" value="RNase III domain-like"/>
    <property type="match status" value="1"/>
</dbReference>
<proteinExistence type="predicted"/>
<dbReference type="CDD" id="cd10845">
    <property type="entry name" value="DSRM_RNAse_III_family"/>
    <property type="match status" value="1"/>
</dbReference>
<dbReference type="GO" id="GO:0004525">
    <property type="term" value="F:ribonuclease III activity"/>
    <property type="evidence" value="ECO:0007669"/>
    <property type="project" value="InterPro"/>
</dbReference>
<dbReference type="OrthoDB" id="3353871at2759"/>
<dbReference type="InterPro" id="IPR036389">
    <property type="entry name" value="RNase_III_sf"/>
</dbReference>
<dbReference type="Gene3D" id="3.30.160.20">
    <property type="match status" value="1"/>
</dbReference>
<keyword evidence="6" id="KW-1185">Reference proteome</keyword>
<dbReference type="AlphaFoldDB" id="A0A8H5FXU7"/>
<dbReference type="InterPro" id="IPR014720">
    <property type="entry name" value="dsRBD_dom"/>
</dbReference>
<gene>
    <name evidence="5" type="ORF">D9756_005933</name>
</gene>
<dbReference type="GO" id="GO:0006396">
    <property type="term" value="P:RNA processing"/>
    <property type="evidence" value="ECO:0007669"/>
    <property type="project" value="InterPro"/>
</dbReference>
<evidence type="ECO:0000313" key="6">
    <source>
        <dbReference type="Proteomes" id="UP000559027"/>
    </source>
</evidence>
<dbReference type="EMBL" id="JAACJO010000011">
    <property type="protein sequence ID" value="KAF5352708.1"/>
    <property type="molecule type" value="Genomic_DNA"/>
</dbReference>
<dbReference type="Proteomes" id="UP000559027">
    <property type="component" value="Unassembled WGS sequence"/>
</dbReference>
<dbReference type="PROSITE" id="PS50137">
    <property type="entry name" value="DS_RBD"/>
    <property type="match status" value="1"/>
</dbReference>
<comment type="caution">
    <text evidence="5">The sequence shown here is derived from an EMBL/GenBank/DDBJ whole genome shotgun (WGS) entry which is preliminary data.</text>
</comment>
<reference evidence="5 6" key="1">
    <citation type="journal article" date="2020" name="ISME J.">
        <title>Uncovering the hidden diversity of litter-decomposition mechanisms in mushroom-forming fungi.</title>
        <authorList>
            <person name="Floudas D."/>
            <person name="Bentzer J."/>
            <person name="Ahren D."/>
            <person name="Johansson T."/>
            <person name="Persson P."/>
            <person name="Tunlid A."/>
        </authorList>
    </citation>
    <scope>NUCLEOTIDE SEQUENCE [LARGE SCALE GENOMIC DNA]</scope>
    <source>
        <strain evidence="5 6">CBS 146.42</strain>
    </source>
</reference>
<keyword evidence="1 2" id="KW-0694">RNA-binding</keyword>
<sequence>MMNGYPPLPEITNPDMVLAVFAHESLGPLGDDTEFSGSKRLAQLGKRVVDQAITFHYFMKEPFLSADDIEEQRRVNAPNYVELLHSYGLKGKIRCSPEYSAFIDTQEGALDFFEKYMGAVFLLHGMSTIQEWVSQIVEPGSQTPLVPSNQPNAQPNLGSNLPPGFGNMQQQHPPPPPPNQPPPPPPSYYSQGHTAAPPPPAAPIQSNFQILAQFNMTAHQRGYLVTYPARSEGPHHTPIWHVQCCLNGEVRGEGSGKNQKQAKEMAARQAWNSMGWGHLPDQ</sequence>
<name>A0A8H5FXU7_9AGAR</name>
<feature type="compositionally biased region" description="Polar residues" evidence="3">
    <location>
        <begin position="143"/>
        <end position="159"/>
    </location>
</feature>
<evidence type="ECO:0000256" key="1">
    <source>
        <dbReference type="ARBA" id="ARBA00022884"/>
    </source>
</evidence>
<accession>A0A8H5FXU7</accession>
<evidence type="ECO:0000259" key="4">
    <source>
        <dbReference type="PROSITE" id="PS50137"/>
    </source>
</evidence>
<dbReference type="GO" id="GO:0003723">
    <property type="term" value="F:RNA binding"/>
    <property type="evidence" value="ECO:0007669"/>
    <property type="project" value="UniProtKB-UniRule"/>
</dbReference>
<evidence type="ECO:0000256" key="2">
    <source>
        <dbReference type="PROSITE-ProRule" id="PRU00266"/>
    </source>
</evidence>
<feature type="region of interest" description="Disordered" evidence="3">
    <location>
        <begin position="143"/>
        <end position="204"/>
    </location>
</feature>
<feature type="compositionally biased region" description="Pro residues" evidence="3">
    <location>
        <begin position="172"/>
        <end position="187"/>
    </location>
</feature>
<dbReference type="Pfam" id="PF00035">
    <property type="entry name" value="dsrm"/>
    <property type="match status" value="1"/>
</dbReference>
<protein>
    <recommendedName>
        <fullName evidence="4">DRBM domain-containing protein</fullName>
    </recommendedName>
</protein>
<evidence type="ECO:0000256" key="3">
    <source>
        <dbReference type="SAM" id="MobiDB-lite"/>
    </source>
</evidence>
<dbReference type="Gene3D" id="1.10.1520.10">
    <property type="entry name" value="Ribonuclease III domain"/>
    <property type="match status" value="1"/>
</dbReference>
<evidence type="ECO:0000313" key="5">
    <source>
        <dbReference type="EMBL" id="KAF5352708.1"/>
    </source>
</evidence>
<organism evidence="5 6">
    <name type="scientific">Leucocoprinus leucothites</name>
    <dbReference type="NCBI Taxonomy" id="201217"/>
    <lineage>
        <taxon>Eukaryota</taxon>
        <taxon>Fungi</taxon>
        <taxon>Dikarya</taxon>
        <taxon>Basidiomycota</taxon>
        <taxon>Agaricomycotina</taxon>
        <taxon>Agaricomycetes</taxon>
        <taxon>Agaricomycetidae</taxon>
        <taxon>Agaricales</taxon>
        <taxon>Agaricineae</taxon>
        <taxon>Agaricaceae</taxon>
        <taxon>Leucocoprinus</taxon>
    </lineage>
</organism>
<dbReference type="SUPFAM" id="SSF54768">
    <property type="entry name" value="dsRNA-binding domain-like"/>
    <property type="match status" value="1"/>
</dbReference>
<feature type="domain" description="DRBM" evidence="4">
    <location>
        <begin position="206"/>
        <end position="276"/>
    </location>
</feature>
<dbReference type="SMART" id="SM00358">
    <property type="entry name" value="DSRM"/>
    <property type="match status" value="1"/>
</dbReference>